<keyword evidence="3" id="KW-0804">Transcription</keyword>
<evidence type="ECO:0000256" key="3">
    <source>
        <dbReference type="ARBA" id="ARBA00023163"/>
    </source>
</evidence>
<evidence type="ECO:0000259" key="4">
    <source>
        <dbReference type="PROSITE" id="PS51000"/>
    </source>
</evidence>
<proteinExistence type="predicted"/>
<gene>
    <name evidence="5" type="ORF">BTJ39_03765</name>
</gene>
<sequence>MSGSLTIERRNKLAQMLLSEGSVKVGKLATTFGVSTETIRKDLIYLERKGIATKGHGGAIVSSSILTTEQPLLRKTSENLDVKNTIARAAVELIPERGVVILDTGSTSQCLAAALTTQSNLTIITNALNVVQSLSGSGNDVFMLGGKFNSFSLAMVGHWGVNILKSINADIVFLGADGLSGRNGPCTASYDEAEIKKEMVNCASTKVVICDSSKFSSSGLFQFSSWDDIDYLITDSDIPEEEYAELKALTNVIVVDKNG</sequence>
<dbReference type="STRING" id="1926881.BTJ39_03765"/>
<dbReference type="GO" id="GO:0003677">
    <property type="term" value="F:DNA binding"/>
    <property type="evidence" value="ECO:0007669"/>
    <property type="project" value="UniProtKB-KW"/>
</dbReference>
<feature type="domain" description="HTH deoR-type" evidence="4">
    <location>
        <begin position="6"/>
        <end position="61"/>
    </location>
</feature>
<dbReference type="GO" id="GO:0003700">
    <property type="term" value="F:DNA-binding transcription factor activity"/>
    <property type="evidence" value="ECO:0007669"/>
    <property type="project" value="InterPro"/>
</dbReference>
<comment type="caution">
    <text evidence="5">The sequence shown here is derived from an EMBL/GenBank/DDBJ whole genome shotgun (WGS) entry which is preliminary data.</text>
</comment>
<dbReference type="InterPro" id="IPR050313">
    <property type="entry name" value="Carb_Metab_HTH_regulators"/>
</dbReference>
<dbReference type="SMART" id="SM00420">
    <property type="entry name" value="HTH_DEOR"/>
    <property type="match status" value="1"/>
</dbReference>
<dbReference type="PROSITE" id="PS00894">
    <property type="entry name" value="HTH_DEOR_1"/>
    <property type="match status" value="1"/>
</dbReference>
<name>A0A1S8YQB9_9GAMM</name>
<dbReference type="InterPro" id="IPR014036">
    <property type="entry name" value="DeoR-like_C"/>
</dbReference>
<keyword evidence="6" id="KW-1185">Reference proteome</keyword>
<reference evidence="5 6" key="1">
    <citation type="submission" date="2016-12" db="EMBL/GenBank/DDBJ databases">
        <title>Izhakiella australiana sp. nov. of genus Izhakiella isolated from Australian desert.</title>
        <authorList>
            <person name="Ji M."/>
        </authorList>
    </citation>
    <scope>NUCLEOTIDE SEQUENCE [LARGE SCALE GENOMIC DNA]</scope>
    <source>
        <strain evidence="5 6">D4N98</strain>
    </source>
</reference>
<dbReference type="Proteomes" id="UP000190667">
    <property type="component" value="Unassembled WGS sequence"/>
</dbReference>
<dbReference type="Gene3D" id="3.40.50.1360">
    <property type="match status" value="1"/>
</dbReference>
<dbReference type="Gene3D" id="1.10.10.10">
    <property type="entry name" value="Winged helix-like DNA-binding domain superfamily/Winged helix DNA-binding domain"/>
    <property type="match status" value="1"/>
</dbReference>
<dbReference type="Pfam" id="PF08220">
    <property type="entry name" value="HTH_DeoR"/>
    <property type="match status" value="1"/>
</dbReference>
<dbReference type="AlphaFoldDB" id="A0A1S8YQB9"/>
<organism evidence="5 6">
    <name type="scientific">Izhakiella australiensis</name>
    <dbReference type="NCBI Taxonomy" id="1926881"/>
    <lineage>
        <taxon>Bacteria</taxon>
        <taxon>Pseudomonadati</taxon>
        <taxon>Pseudomonadota</taxon>
        <taxon>Gammaproteobacteria</taxon>
        <taxon>Enterobacterales</taxon>
        <taxon>Erwiniaceae</taxon>
        <taxon>Izhakiella</taxon>
    </lineage>
</organism>
<accession>A0A1S8YQB9</accession>
<dbReference type="PROSITE" id="PS51000">
    <property type="entry name" value="HTH_DEOR_2"/>
    <property type="match status" value="1"/>
</dbReference>
<keyword evidence="2" id="KW-0238">DNA-binding</keyword>
<dbReference type="PRINTS" id="PR00037">
    <property type="entry name" value="HTHLACR"/>
</dbReference>
<evidence type="ECO:0000256" key="1">
    <source>
        <dbReference type="ARBA" id="ARBA00023015"/>
    </source>
</evidence>
<dbReference type="SMART" id="SM01134">
    <property type="entry name" value="DeoRC"/>
    <property type="match status" value="1"/>
</dbReference>
<dbReference type="EMBL" id="MRUL01000002">
    <property type="protein sequence ID" value="OON41098.1"/>
    <property type="molecule type" value="Genomic_DNA"/>
</dbReference>
<dbReference type="OrthoDB" id="5685843at2"/>
<protein>
    <recommendedName>
        <fullName evidence="4">HTH deoR-type domain-containing protein</fullName>
    </recommendedName>
</protein>
<evidence type="ECO:0000256" key="2">
    <source>
        <dbReference type="ARBA" id="ARBA00023125"/>
    </source>
</evidence>
<evidence type="ECO:0000313" key="5">
    <source>
        <dbReference type="EMBL" id="OON41098.1"/>
    </source>
</evidence>
<dbReference type="InterPro" id="IPR001034">
    <property type="entry name" value="DeoR_HTH"/>
</dbReference>
<dbReference type="InterPro" id="IPR036388">
    <property type="entry name" value="WH-like_DNA-bd_sf"/>
</dbReference>
<dbReference type="SUPFAM" id="SSF46785">
    <property type="entry name" value="Winged helix' DNA-binding domain"/>
    <property type="match status" value="1"/>
</dbReference>
<evidence type="ECO:0000313" key="6">
    <source>
        <dbReference type="Proteomes" id="UP000190667"/>
    </source>
</evidence>
<dbReference type="RefSeq" id="WP_078001341.1">
    <property type="nucleotide sequence ID" value="NZ_MRUL01000002.1"/>
</dbReference>
<keyword evidence="1" id="KW-0805">Transcription regulation</keyword>
<dbReference type="InterPro" id="IPR037171">
    <property type="entry name" value="NagB/RpiA_transferase-like"/>
</dbReference>
<dbReference type="PANTHER" id="PTHR30363:SF44">
    <property type="entry name" value="AGA OPERON TRANSCRIPTIONAL REPRESSOR-RELATED"/>
    <property type="match status" value="1"/>
</dbReference>
<dbReference type="InterPro" id="IPR036390">
    <property type="entry name" value="WH_DNA-bd_sf"/>
</dbReference>
<dbReference type="SUPFAM" id="SSF100950">
    <property type="entry name" value="NagB/RpiA/CoA transferase-like"/>
    <property type="match status" value="1"/>
</dbReference>
<dbReference type="InterPro" id="IPR018356">
    <property type="entry name" value="Tscrpt_reg_HTH_DeoR_CS"/>
</dbReference>
<dbReference type="Pfam" id="PF00455">
    <property type="entry name" value="DeoRC"/>
    <property type="match status" value="1"/>
</dbReference>
<dbReference type="PANTHER" id="PTHR30363">
    <property type="entry name" value="HTH-TYPE TRANSCRIPTIONAL REGULATOR SRLR-RELATED"/>
    <property type="match status" value="1"/>
</dbReference>